<organism evidence="2 3">
    <name type="scientific">Petrolisthes manimaculis</name>
    <dbReference type="NCBI Taxonomy" id="1843537"/>
    <lineage>
        <taxon>Eukaryota</taxon>
        <taxon>Metazoa</taxon>
        <taxon>Ecdysozoa</taxon>
        <taxon>Arthropoda</taxon>
        <taxon>Crustacea</taxon>
        <taxon>Multicrustacea</taxon>
        <taxon>Malacostraca</taxon>
        <taxon>Eumalacostraca</taxon>
        <taxon>Eucarida</taxon>
        <taxon>Decapoda</taxon>
        <taxon>Pleocyemata</taxon>
        <taxon>Anomura</taxon>
        <taxon>Galatheoidea</taxon>
        <taxon>Porcellanidae</taxon>
        <taxon>Petrolisthes</taxon>
    </lineage>
</organism>
<keyword evidence="3" id="KW-1185">Reference proteome</keyword>
<evidence type="ECO:0000256" key="1">
    <source>
        <dbReference type="SAM" id="MobiDB-lite"/>
    </source>
</evidence>
<dbReference type="AlphaFoldDB" id="A0AAE1UDN0"/>
<dbReference type="Proteomes" id="UP001292094">
    <property type="component" value="Unassembled WGS sequence"/>
</dbReference>
<protein>
    <submittedName>
        <fullName evidence="2">Uncharacterized protein</fullName>
    </submittedName>
</protein>
<dbReference type="EMBL" id="JAWZYT010001179">
    <property type="protein sequence ID" value="KAK4314824.1"/>
    <property type="molecule type" value="Genomic_DNA"/>
</dbReference>
<evidence type="ECO:0000313" key="3">
    <source>
        <dbReference type="Proteomes" id="UP001292094"/>
    </source>
</evidence>
<proteinExistence type="predicted"/>
<comment type="caution">
    <text evidence="2">The sequence shown here is derived from an EMBL/GenBank/DDBJ whole genome shotgun (WGS) entry which is preliminary data.</text>
</comment>
<accession>A0AAE1UDN0</accession>
<reference evidence="2" key="1">
    <citation type="submission" date="2023-11" db="EMBL/GenBank/DDBJ databases">
        <title>Genome assemblies of two species of porcelain crab, Petrolisthes cinctipes and Petrolisthes manimaculis (Anomura: Porcellanidae).</title>
        <authorList>
            <person name="Angst P."/>
        </authorList>
    </citation>
    <scope>NUCLEOTIDE SEQUENCE</scope>
    <source>
        <strain evidence="2">PB745_02</strain>
        <tissue evidence="2">Gill</tissue>
    </source>
</reference>
<feature type="compositionally biased region" description="Basic and acidic residues" evidence="1">
    <location>
        <begin position="36"/>
        <end position="56"/>
    </location>
</feature>
<sequence>MDDEGREEGVEGNLNGRDIQEEEDSTGITEGYSTGRDMEKEMEGCEGPEKRVDPRRGKCRRRRIDRNLRKRISVVGFKCMSQMTNEEQGVLPYRVECKEIRSAVLIMQLQPPPVYIIELSSQSVSHWPD</sequence>
<feature type="region of interest" description="Disordered" evidence="1">
    <location>
        <begin position="1"/>
        <end position="58"/>
    </location>
</feature>
<gene>
    <name evidence="2" type="ORF">Pmani_013910</name>
</gene>
<evidence type="ECO:0000313" key="2">
    <source>
        <dbReference type="EMBL" id="KAK4314824.1"/>
    </source>
</evidence>
<name>A0AAE1UDN0_9EUCA</name>